<dbReference type="KEGG" id="zmk:HG535_0D05780"/>
<dbReference type="OrthoDB" id="4061990at2759"/>
<reference evidence="2 3" key="1">
    <citation type="submission" date="2020-07" db="EMBL/GenBank/DDBJ databases">
        <title>The yeast mating-type switching endonuclease HO is a domesticated member of an unorthodox homing genetic element family.</title>
        <authorList>
            <person name="Coughlan A.Y."/>
            <person name="Lombardi L."/>
            <person name="Braun-Galleani S."/>
            <person name="Martos A.R."/>
            <person name="Galeote V."/>
            <person name="Bigey F."/>
            <person name="Dequin S."/>
            <person name="Byrne K.P."/>
            <person name="Wolfe K.H."/>
        </authorList>
    </citation>
    <scope>NUCLEOTIDE SEQUENCE [LARGE SCALE GENOMIC DNA]</scope>
    <source>
        <strain evidence="2 3">NRRL Y-6702</strain>
    </source>
</reference>
<evidence type="ECO:0000313" key="2">
    <source>
        <dbReference type="EMBL" id="QLG72869.1"/>
    </source>
</evidence>
<evidence type="ECO:0000256" key="1">
    <source>
        <dbReference type="SAM" id="MobiDB-lite"/>
    </source>
</evidence>
<dbReference type="EMBL" id="CP058607">
    <property type="protein sequence ID" value="QLG72869.1"/>
    <property type="molecule type" value="Genomic_DNA"/>
</dbReference>
<dbReference type="RefSeq" id="XP_037144596.1">
    <property type="nucleotide sequence ID" value="XM_037288701.1"/>
</dbReference>
<dbReference type="Proteomes" id="UP000509704">
    <property type="component" value="Chromosome 4"/>
</dbReference>
<feature type="compositionally biased region" description="Basic and acidic residues" evidence="1">
    <location>
        <begin position="21"/>
        <end position="41"/>
    </location>
</feature>
<keyword evidence="3" id="KW-1185">Reference proteome</keyword>
<feature type="region of interest" description="Disordered" evidence="1">
    <location>
        <begin position="1"/>
        <end position="43"/>
    </location>
</feature>
<gene>
    <name evidence="2" type="ORF">HG535_0D05780</name>
</gene>
<accession>A0A7H9B4H0</accession>
<feature type="compositionally biased region" description="Polar residues" evidence="1">
    <location>
        <begin position="9"/>
        <end position="19"/>
    </location>
</feature>
<dbReference type="GeneID" id="59236592"/>
<evidence type="ECO:0000313" key="3">
    <source>
        <dbReference type="Proteomes" id="UP000509704"/>
    </source>
</evidence>
<organism evidence="2 3">
    <name type="scientific">Zygotorulaspora mrakii</name>
    <name type="common">Zygosaccharomyces mrakii</name>
    <dbReference type="NCBI Taxonomy" id="42260"/>
    <lineage>
        <taxon>Eukaryota</taxon>
        <taxon>Fungi</taxon>
        <taxon>Dikarya</taxon>
        <taxon>Ascomycota</taxon>
        <taxon>Saccharomycotina</taxon>
        <taxon>Saccharomycetes</taxon>
        <taxon>Saccharomycetales</taxon>
        <taxon>Saccharomycetaceae</taxon>
        <taxon>Zygotorulaspora</taxon>
    </lineage>
</organism>
<protein>
    <submittedName>
        <fullName evidence="2">Uncharacterized protein</fullName>
    </submittedName>
</protein>
<dbReference type="AlphaFoldDB" id="A0A7H9B4H0"/>
<name>A0A7H9B4H0_ZYGMR</name>
<proteinExistence type="predicted"/>
<sequence>MNNSKKRSLTLTPSSNPGSTADKKRTLDGSPHRHDRSKENSMDWQKQCIIQENELARLKKLNEYLKLERECNIK</sequence>